<keyword evidence="1" id="KW-0812">Transmembrane</keyword>
<dbReference type="AlphaFoldDB" id="A0A8S9KYE2"/>
<organism evidence="2 3">
    <name type="scientific">Brassica cretica</name>
    <name type="common">Mustard</name>
    <dbReference type="NCBI Taxonomy" id="69181"/>
    <lineage>
        <taxon>Eukaryota</taxon>
        <taxon>Viridiplantae</taxon>
        <taxon>Streptophyta</taxon>
        <taxon>Embryophyta</taxon>
        <taxon>Tracheophyta</taxon>
        <taxon>Spermatophyta</taxon>
        <taxon>Magnoliopsida</taxon>
        <taxon>eudicotyledons</taxon>
        <taxon>Gunneridae</taxon>
        <taxon>Pentapetalae</taxon>
        <taxon>rosids</taxon>
        <taxon>malvids</taxon>
        <taxon>Brassicales</taxon>
        <taxon>Brassicaceae</taxon>
        <taxon>Brassiceae</taxon>
        <taxon>Brassica</taxon>
    </lineage>
</organism>
<name>A0A8S9KYE2_BRACR</name>
<keyword evidence="1" id="KW-1133">Transmembrane helix</keyword>
<reference evidence="2" key="1">
    <citation type="submission" date="2019-12" db="EMBL/GenBank/DDBJ databases">
        <title>Genome sequencing and annotation of Brassica cretica.</title>
        <authorList>
            <person name="Studholme D.J."/>
            <person name="Sarris P.F."/>
        </authorList>
    </citation>
    <scope>NUCLEOTIDE SEQUENCE</scope>
    <source>
        <strain evidence="2">PFS-001/15</strain>
        <tissue evidence="2">Leaf</tissue>
    </source>
</reference>
<accession>A0A8S9KYE2</accession>
<keyword evidence="1" id="KW-0472">Membrane</keyword>
<feature type="transmembrane region" description="Helical" evidence="1">
    <location>
        <begin position="119"/>
        <end position="140"/>
    </location>
</feature>
<sequence>MEFDFLGSNGLTAGFVFLVPPAFPLIHSGIGSEYFLDVAAKCRFRPIRYNLSFGGSCPAAGVVVSFLPCSVRIERLGSPEYRIDQRFGSLTSLVTDRGAFDFFLERLQLDALRVPSQSVLIRGICCVWVVPVASLAPVYSVGVASVPKSDPIGSMSLTLKGVVPTIWLGSIVALRKLRSATISLEHNDVKQFPVVPIGGIRCVWVVPVASLVPVNPVGVTSVPESNPIESNPIGSMSLTLEGVVPTVWLGSIIALRKLISVS</sequence>
<evidence type="ECO:0000256" key="1">
    <source>
        <dbReference type="SAM" id="Phobius"/>
    </source>
</evidence>
<feature type="transmembrane region" description="Helical" evidence="1">
    <location>
        <begin position="152"/>
        <end position="174"/>
    </location>
</feature>
<comment type="caution">
    <text evidence="2">The sequence shown here is derived from an EMBL/GenBank/DDBJ whole genome shotgun (WGS) entry which is preliminary data.</text>
</comment>
<dbReference type="EMBL" id="QGKW02000717">
    <property type="protein sequence ID" value="KAF2598178.1"/>
    <property type="molecule type" value="Genomic_DNA"/>
</dbReference>
<proteinExistence type="predicted"/>
<protein>
    <submittedName>
        <fullName evidence="2">Uncharacterized protein</fullName>
    </submittedName>
</protein>
<dbReference type="Proteomes" id="UP000712281">
    <property type="component" value="Unassembled WGS sequence"/>
</dbReference>
<evidence type="ECO:0000313" key="2">
    <source>
        <dbReference type="EMBL" id="KAF2598178.1"/>
    </source>
</evidence>
<evidence type="ECO:0000313" key="3">
    <source>
        <dbReference type="Proteomes" id="UP000712281"/>
    </source>
</evidence>
<gene>
    <name evidence="2" type="ORF">F2Q68_00008284</name>
</gene>